<protein>
    <submittedName>
        <fullName evidence="2">2-polyprenyl-6-methoxyphenol hydroxylase-like FAD-dependent oxidoreductase</fullName>
    </submittedName>
</protein>
<dbReference type="PANTHER" id="PTHR46865">
    <property type="entry name" value="OXIDOREDUCTASE-RELATED"/>
    <property type="match status" value="1"/>
</dbReference>
<dbReference type="SUPFAM" id="SSF51905">
    <property type="entry name" value="FAD/NAD(P)-binding domain"/>
    <property type="match status" value="1"/>
</dbReference>
<dbReference type="RefSeq" id="WP_179762125.1">
    <property type="nucleotide sequence ID" value="NZ_BAAAJZ010000006.1"/>
</dbReference>
<dbReference type="PANTHER" id="PTHR46865:SF2">
    <property type="entry name" value="MONOOXYGENASE"/>
    <property type="match status" value="1"/>
</dbReference>
<dbReference type="InterPro" id="IPR051704">
    <property type="entry name" value="FAD_aromatic-hydroxylase"/>
</dbReference>
<dbReference type="InterPro" id="IPR002938">
    <property type="entry name" value="FAD-bd"/>
</dbReference>
<gene>
    <name evidence="2" type="ORF">HDA37_004476</name>
</gene>
<dbReference type="InterPro" id="IPR036188">
    <property type="entry name" value="FAD/NAD-bd_sf"/>
</dbReference>
<dbReference type="GO" id="GO:0071949">
    <property type="term" value="F:FAD binding"/>
    <property type="evidence" value="ECO:0007669"/>
    <property type="project" value="InterPro"/>
</dbReference>
<dbReference type="AlphaFoldDB" id="A0A852WA15"/>
<proteinExistence type="predicted"/>
<keyword evidence="3" id="KW-1185">Reference proteome</keyword>
<reference evidence="2 3" key="1">
    <citation type="submission" date="2020-07" db="EMBL/GenBank/DDBJ databases">
        <title>Sequencing the genomes of 1000 actinobacteria strains.</title>
        <authorList>
            <person name="Klenk H.-P."/>
        </authorList>
    </citation>
    <scope>NUCLEOTIDE SEQUENCE [LARGE SCALE GENOMIC DNA]</scope>
    <source>
        <strain evidence="2 3">DSM 44749</strain>
    </source>
</reference>
<dbReference type="EMBL" id="JACCCZ010000001">
    <property type="protein sequence ID" value="NYG04191.1"/>
    <property type="molecule type" value="Genomic_DNA"/>
</dbReference>
<dbReference type="Pfam" id="PF01494">
    <property type="entry name" value="FAD_binding_3"/>
    <property type="match status" value="1"/>
</dbReference>
<evidence type="ECO:0000259" key="1">
    <source>
        <dbReference type="Pfam" id="PF01494"/>
    </source>
</evidence>
<dbReference type="PRINTS" id="PR00420">
    <property type="entry name" value="RNGMNOXGNASE"/>
</dbReference>
<sequence>MASSRHALISGAGIAGSALALRLAAYGWRTTVLERAPRQRDEGHNIDVRGTAREVLRRMGLEDAVRAAGTREVGFRVIGDDGRPVAEIPMDPTGSTDGPTAELEILRGELARVLIGAAPGSTAFRFGTRITGVEDRGAGDGPARVALDDGTTVTADLVVVAEGLRSRTRDLVFDDVTVRETGLYGAYLTIPRTADDDAWWNWFHETGSRGVHLRPDNLGTTRAMLTFLSGVRGLETLGDADVRTVLRRTFADAGWVAPRIMRELGDGPGGAPMYFDAVGQVTAPRWSSGRVVLLGDAAYCPSPLGGGGTSLALIGAYVLAGELASRPGDTAGALHRYEELLRPATEQAQKLPPLTLANPRTRAGIRTLRTAFRAVASPVGKRVTGLLGATPTGAVDAFRLPDYPAPSSSSVATTARR</sequence>
<dbReference type="Proteomes" id="UP000549695">
    <property type="component" value="Unassembled WGS sequence"/>
</dbReference>
<dbReference type="GeneID" id="98054150"/>
<comment type="caution">
    <text evidence="2">The sequence shown here is derived from an EMBL/GenBank/DDBJ whole genome shotgun (WGS) entry which is preliminary data.</text>
</comment>
<dbReference type="Gene3D" id="3.50.50.60">
    <property type="entry name" value="FAD/NAD(P)-binding domain"/>
    <property type="match status" value="1"/>
</dbReference>
<evidence type="ECO:0000313" key="3">
    <source>
        <dbReference type="Proteomes" id="UP000549695"/>
    </source>
</evidence>
<feature type="domain" description="FAD-binding" evidence="1">
    <location>
        <begin position="7"/>
        <end position="344"/>
    </location>
</feature>
<name>A0A852WA15_PSEA5</name>
<organism evidence="2 3">
    <name type="scientific">Pseudonocardia alni</name>
    <name type="common">Amycolata alni</name>
    <dbReference type="NCBI Taxonomy" id="33907"/>
    <lineage>
        <taxon>Bacteria</taxon>
        <taxon>Bacillati</taxon>
        <taxon>Actinomycetota</taxon>
        <taxon>Actinomycetes</taxon>
        <taxon>Pseudonocardiales</taxon>
        <taxon>Pseudonocardiaceae</taxon>
        <taxon>Pseudonocardia</taxon>
    </lineage>
</organism>
<dbReference type="Gene3D" id="3.30.9.10">
    <property type="entry name" value="D-Amino Acid Oxidase, subunit A, domain 2"/>
    <property type="match status" value="1"/>
</dbReference>
<accession>A0A852WA15</accession>
<evidence type="ECO:0000313" key="2">
    <source>
        <dbReference type="EMBL" id="NYG04191.1"/>
    </source>
</evidence>